<organism evidence="1">
    <name type="scientific">Fusarium oxysporum Fo47</name>
    <dbReference type="NCBI Taxonomy" id="660027"/>
    <lineage>
        <taxon>Eukaryota</taxon>
        <taxon>Fungi</taxon>
        <taxon>Dikarya</taxon>
        <taxon>Ascomycota</taxon>
        <taxon>Pezizomycotina</taxon>
        <taxon>Sordariomycetes</taxon>
        <taxon>Hypocreomycetidae</taxon>
        <taxon>Hypocreales</taxon>
        <taxon>Nectriaceae</taxon>
        <taxon>Fusarium</taxon>
        <taxon>Fusarium oxysporum species complex</taxon>
    </lineage>
</organism>
<dbReference type="HOGENOM" id="CLU_227965_0_0_1"/>
<gene>
    <name evidence="1" type="ORF">FOZG_03306</name>
</gene>
<protein>
    <submittedName>
        <fullName evidence="1">Uncharacterized protein</fullName>
    </submittedName>
</protein>
<evidence type="ECO:0000313" key="1">
    <source>
        <dbReference type="EMBL" id="EWZ47370.1"/>
    </source>
</evidence>
<dbReference type="VEuPathDB" id="FungiDB:FOZG_03306"/>
<reference evidence="1" key="1">
    <citation type="submission" date="2011-06" db="EMBL/GenBank/DDBJ databases">
        <title>The Genome Sequence of Fusarium oxysporum Fo47.</title>
        <authorList>
            <consortium name="The Broad Institute Genome Sequencing Platform"/>
            <person name="Ma L.-J."/>
            <person name="Gale L.R."/>
            <person name="Schwartz D.C."/>
            <person name="Zhou S."/>
            <person name="Corby-Kistler H."/>
            <person name="Young S.K."/>
            <person name="Zeng Q."/>
            <person name="Gargeya S."/>
            <person name="Fitzgerald M."/>
            <person name="Haas B."/>
            <person name="Abouelleil A."/>
            <person name="Alvarado L."/>
            <person name="Arachchi H.M."/>
            <person name="Berlin A."/>
            <person name="Brown A."/>
            <person name="Chapman S.B."/>
            <person name="Chen Z."/>
            <person name="Dunbar C."/>
            <person name="Freedman E."/>
            <person name="Gearin G."/>
            <person name="Gellesch M."/>
            <person name="Goldberg J."/>
            <person name="Griggs A."/>
            <person name="Gujja S."/>
            <person name="Heiman D."/>
            <person name="Howarth C."/>
            <person name="Larson L."/>
            <person name="Lui A."/>
            <person name="MacDonald P.J.P."/>
            <person name="Mehta T."/>
            <person name="Montmayeur A."/>
            <person name="Murphy C."/>
            <person name="Neiman D."/>
            <person name="Pearson M."/>
            <person name="Priest M."/>
            <person name="Roberts A."/>
            <person name="Saif S."/>
            <person name="Shea T."/>
            <person name="Shenoy N."/>
            <person name="Sisk P."/>
            <person name="Stolte C."/>
            <person name="Sykes S."/>
            <person name="Wortman J."/>
            <person name="Nusbaum C."/>
            <person name="Birren B."/>
        </authorList>
    </citation>
    <scope>NUCLEOTIDE SEQUENCE [LARGE SCALE GENOMIC DNA]</scope>
    <source>
        <strain evidence="1">Fo47</strain>
    </source>
</reference>
<sequence length="2584" mass="285758">MSGASPLLHILDTKQGNGFILDFYIDGQRRFILLDRGESYAPPFGREFGAYGLFHMQLISAARAIWSRASTSGDMNSTPFNPTAIICLQSHESYQVLLALLHSYGASDPVGTASEFQGPFFLPNPVNIQDGWKVVPPVRGRYEGITEILRATKFEITDRMHLTEILQGLHFAFPKMEKMLCFGRTTGTHSNPDIGNEKEAILPTPNSQSILLSTIKESGGNILLAMNTSDFRISSAFLEDKDPHFSIYQIQGDHHRFNRAPEIHVSVAREFALWVLMELGYHELGFTKAQESELSPLTEKDLLHPALTWTISTLWPAEGRSGIATWSYGDKMAPGSDWVCKLELSQSRGGQIPQAFVYLASVLSQVLGSHDSFKYLKALRSRQTQYLSQCKGAPDKEVNPLKNSTESELHLHMTPEELLESMTERLKALCLKDRSFDIDSAPIRLGVFGIEVSNTGSFKGYPEFWTYWMDAKHGGRVSEWSQLYYALISISSAQRFHSLFSSNGYFLSPQGSRDTDNTRPYECLGLAMAIADSSPHRQTSLFLHSTQLLDWEAMNQLAKLFGTNIRSLFGPGKFPIQRSRVYGMYATFNGSDPIQTMGNIPSYMDTVPDWASVDTGDKGSEYFLADLAEKQIKDSPPVAGLANRGDQMFQVFCTGSSTQTKLYLESDFELFPTPPVLDPKGPYPPPFKLTAKSPRYGLRVLDAPGHDANSWHLAIFGADARRRESPLPYKAITTPTSEGYHCLRFEYPEDSGRYFAFYNGPGSKDYSLLVLKSEKDLSESKLKEASFKIEKANGKEEMMSPLVSGESIPLERFILRGEKVDLSKLSLPFILGLVLERSTSNVKALLEKRLPISLINSGFIDALKVDFTRSSVIAVGSVLGTNIASNIVIFGSRPPTAPTFDLITGVKCDTQDVQISIDDIRMPSCKVSVKLGAVLASSSGNKWPLSASTSFTLNQDTRSLPWWTLRFTAMPSLSQLSSALDAPLLCNRELELMKKAPPFFKSPLCDIVSGEVKGIELSCQQVDFGFPSSILSAVTLDTELNEWEGFLPESFVGEGIQVYKGSVKLKVENPMFEDLLRLNVAVDFDFNMKVPKPLTIPFTLTATQLFSSDEFEYRVSTRIPLASPSENNEQINAADVLRFISDTATWRTVKEDIPIAYENLSKGKVQALSIRLKGLSPRYIAEDFEIKFSCDAIPLSEGLSDVKLELSSAEMNIQTFCGVAKCEGNGIIWVRDYAIPSFVKLPQKTIPGMSGTAIKNTNISDFQTNFRLLLGFVTIQNIWGTSFTSLLGIPHFTGIPLLKGISTSFEAQIQTLQFQLFNRTEDYPAMVDVSSVNFKFEPHERLSIQNLPTMQAVQGSFDLGDRNKTSTSLNMKFYVCGETENHQFSVTIKAQEQSKTVVVSFYPTEDISVSAMLATVIELVQPPSTFAKHLVTSATFTFEFSPEGLLPKHCEIDLVSKTPLAIGGATVSRLLFETDIEATKGSRKSQKLINTCFSWRDSVMDSLSEFQITPSTESDKIWTLSLKYSATGQATAYQILDKFGIVHPTSIDEPEGISKDEFLRLPVSELKGALVAGPNGFEIQRMELTIKTSQQKSLTLLQSRNIVVQSVGLQMSYQISSPSPSVAFIGLVKLTSSLDIPVKFSRTDDGPRWDGEFNIGSRSTSTKVPTNLNLDEVAAKILPNSEAISIPRSSGLPKTLPVVSGEASFVQGKSVSLSATINAAKWELKIGDLLVVFSGLAGHLATFDGEKKTWRAAVTAKTSFGPFVAAQGALQLCATKKPVLAARLSKPTENPSGQTKDDFTALVNKMSSESPDWSEIRPKDAPALSFNPSAALYYSFNTSTVLLTGSIAEVGGVSILVQNNGSKSEKNKTDFLVTIGLSNPSVLWKKLAADVSQHFNFQSVTAFFSSTLWKQEDLKHIIEDAMTASDEFNGVLAQSDSLNPNDTGLTTASAFVSGRDGPVEAGAQFEAVVSLDGDKDLVNSLNELAEPGTKPLVVLSAKVQGDKFDIGISITKFTFASGAITLNNCSGRFGVSKGTAKGVEGSPELDLSARLDFHIPDTEAIVGLAAQINLTKQKCVFKVSLKNENDKEIMINNPFGQSFGLKFTMLEFDGAIYFKGSKSSQPSPVQKSSFNLEGKVDIGSYTFDAQLLFYAGKPKVLSISFGQTLKVEEVVTDIINNSEEPAKAKAWPSESYPPIEFSNGHIYYSFLGEKDAPLADPREVDQLYYPGFNIQSTMAVFSRKALVRVHIFPERSGFIITGSLEKPIDLGWLKMYRRDPKPNKEVVQGGGKQVDDFTKDGPDVLYVWNNRTDDPHGVGQTRFELNSHASIFELPPFTCTIGYAAADKTFNGYQKFDKTANQVGDDGSSIRIIYHNDRFWVNGMNLSRIWDDLDLAKAIRDFSEQKDPKNCGKLVDLVFDQVLKYKCSFGLSLSSTEGDKVPGIEATITVKFRVMLGDTGQALDEISLPDWTGRLIFNVPNAEALFNWLHELVKDYLTHVADFILEHPLEFAKLMAWMNAKQYGKQLVKTLMCRDVQPENIKKRHFELFPEEYTVPVPPQPPVDKCVCEGDFWERFLCNMGRNYWHGR</sequence>
<dbReference type="EMBL" id="JH717897">
    <property type="protein sequence ID" value="EWZ47370.1"/>
    <property type="molecule type" value="Genomic_DNA"/>
</dbReference>
<proteinExistence type="predicted"/>
<name>W9KZA0_FUSOX</name>
<dbReference type="Proteomes" id="UP000030766">
    <property type="component" value="Unassembled WGS sequence"/>
</dbReference>
<reference evidence="1" key="2">
    <citation type="submission" date="2012-06" db="EMBL/GenBank/DDBJ databases">
        <title>Annotation of the Genome Sequence of Fusarium oxysporum Fo47.</title>
        <authorList>
            <consortium name="The Broad Institute Genomics Platform"/>
            <person name="Ma L.-J."/>
            <person name="Corby-Kistler H."/>
            <person name="Broz K."/>
            <person name="Gale L.R."/>
            <person name="Jonkers W."/>
            <person name="O'Donnell K."/>
            <person name="Ploetz R."/>
            <person name="Steinberg C."/>
            <person name="Schwartz D.C."/>
            <person name="VanEtten H."/>
            <person name="Zhou S."/>
            <person name="Young S.K."/>
            <person name="Zeng Q."/>
            <person name="Gargeya S."/>
            <person name="Fitzgerald M."/>
            <person name="Abouelleil A."/>
            <person name="Alvarado L."/>
            <person name="Chapman S.B."/>
            <person name="Gainer-Dewar J."/>
            <person name="Goldberg J."/>
            <person name="Griggs A."/>
            <person name="Gujja S."/>
            <person name="Hansen M."/>
            <person name="Howarth C."/>
            <person name="Imamovic A."/>
            <person name="Ireland A."/>
            <person name="Larimer J."/>
            <person name="McCowan C."/>
            <person name="Murphy C."/>
            <person name="Pearson M."/>
            <person name="Poon T.W."/>
            <person name="Priest M."/>
            <person name="Roberts A."/>
            <person name="Saif S."/>
            <person name="Shea T."/>
            <person name="Sykes S."/>
            <person name="Wortman J."/>
            <person name="Nusbaum C."/>
            <person name="Birren B."/>
        </authorList>
    </citation>
    <scope>NUCLEOTIDE SEQUENCE</scope>
    <source>
        <strain evidence="1">Fo47</strain>
    </source>
</reference>
<accession>W9KZA0</accession>